<evidence type="ECO:0000313" key="5">
    <source>
        <dbReference type="Proteomes" id="UP001341297"/>
    </source>
</evidence>
<dbReference type="RefSeq" id="WP_048354678.1">
    <property type="nucleotide sequence ID" value="NZ_CP023481.1"/>
</dbReference>
<evidence type="ECO:0000313" key="4">
    <source>
        <dbReference type="Proteomes" id="UP000036168"/>
    </source>
</evidence>
<dbReference type="Proteomes" id="UP001341297">
    <property type="component" value="Unassembled WGS sequence"/>
</dbReference>
<reference evidence="2" key="2">
    <citation type="submission" date="2015-10" db="EMBL/GenBank/DDBJ databases">
        <authorList>
            <person name="Gilbert D.G."/>
        </authorList>
    </citation>
    <scope>NUCLEOTIDE SEQUENCE</scope>
    <source>
        <strain evidence="2">GO-13</strain>
    </source>
</reference>
<keyword evidence="5" id="KW-1185">Reference proteome</keyword>
<evidence type="ECO:0000256" key="1">
    <source>
        <dbReference type="SAM" id="Coils"/>
    </source>
</evidence>
<dbReference type="EMBL" id="LECW02000024">
    <property type="protein sequence ID" value="KRT92955.1"/>
    <property type="molecule type" value="Genomic_DNA"/>
</dbReference>
<reference evidence="2 4" key="1">
    <citation type="journal article" date="2015" name="Int. J. Syst. Evol. Microbiol.">
        <title>Bacillus glycinifermentans sp. nov., isolated from fermented soybean paste.</title>
        <authorList>
            <person name="Kim S.J."/>
            <person name="Dunlap C.A."/>
            <person name="Kwon S.W."/>
            <person name="Rooney A.P."/>
        </authorList>
    </citation>
    <scope>NUCLEOTIDE SEQUENCE [LARGE SCALE GENOMIC DNA]</scope>
    <source>
        <strain evidence="2 4">GO-13</strain>
    </source>
</reference>
<dbReference type="AlphaFoldDB" id="A0A0T6BMU4"/>
<feature type="coiled-coil region" evidence="1">
    <location>
        <begin position="33"/>
        <end position="60"/>
    </location>
</feature>
<dbReference type="Proteomes" id="UP000036168">
    <property type="component" value="Unassembled WGS sequence"/>
</dbReference>
<reference evidence="3 5" key="3">
    <citation type="submission" date="2023-03" db="EMBL/GenBank/DDBJ databases">
        <title>Agriculturally important microbes genome sequencing.</title>
        <authorList>
            <person name="Dunlap C."/>
        </authorList>
    </citation>
    <scope>NUCLEOTIDE SEQUENCE [LARGE SCALE GENOMIC DNA]</scope>
    <source>
        <strain evidence="3 5">CBP-3203</strain>
    </source>
</reference>
<organism evidence="2 4">
    <name type="scientific">Bacillus glycinifermentans</name>
    <dbReference type="NCBI Taxonomy" id="1664069"/>
    <lineage>
        <taxon>Bacteria</taxon>
        <taxon>Bacillati</taxon>
        <taxon>Bacillota</taxon>
        <taxon>Bacilli</taxon>
        <taxon>Bacillales</taxon>
        <taxon>Bacillaceae</taxon>
        <taxon>Bacillus</taxon>
    </lineage>
</organism>
<keyword evidence="1" id="KW-0175">Coiled coil</keyword>
<proteinExistence type="predicted"/>
<evidence type="ECO:0000313" key="3">
    <source>
        <dbReference type="EMBL" id="MEC0486585.1"/>
    </source>
</evidence>
<name>A0A0T6BMU4_9BACI</name>
<protein>
    <submittedName>
        <fullName evidence="2">Uncharacterized protein</fullName>
    </submittedName>
</protein>
<comment type="caution">
    <text evidence="2">The sequence shown here is derived from an EMBL/GenBank/DDBJ whole genome shotgun (WGS) entry which is preliminary data.</text>
</comment>
<gene>
    <name evidence="2" type="ORF">AB447_220705</name>
    <name evidence="3" type="ORF">P8828_17525</name>
</gene>
<sequence>MEDNFKKTIEILTDINELIKKKKQIEVVSKSELDDKIDNLDEYSDLLENMTQNIEKLSNSHLYSTDEIRSLLLKLHLNFADYIWHIDEIHDLLKDFIGNFPDSN</sequence>
<dbReference type="OrthoDB" id="2678888at2"/>
<evidence type="ECO:0000313" key="2">
    <source>
        <dbReference type="EMBL" id="KRT92955.1"/>
    </source>
</evidence>
<dbReference type="EMBL" id="JARRTL010000019">
    <property type="protein sequence ID" value="MEC0486585.1"/>
    <property type="molecule type" value="Genomic_DNA"/>
</dbReference>
<accession>A0A0T6BMU4</accession>